<protein>
    <recommendedName>
        <fullName evidence="3">CsbD-like</fullName>
    </recommendedName>
</protein>
<dbReference type="Proteomes" id="UP000199371">
    <property type="component" value="Unassembled WGS sequence"/>
</dbReference>
<organism evidence="1 2">
    <name type="scientific">Rheinheimera pacifica</name>
    <dbReference type="NCBI Taxonomy" id="173990"/>
    <lineage>
        <taxon>Bacteria</taxon>
        <taxon>Pseudomonadati</taxon>
        <taxon>Pseudomonadota</taxon>
        <taxon>Gammaproteobacteria</taxon>
        <taxon>Chromatiales</taxon>
        <taxon>Chromatiaceae</taxon>
        <taxon>Rheinheimera</taxon>
    </lineage>
</organism>
<evidence type="ECO:0008006" key="3">
    <source>
        <dbReference type="Google" id="ProtNLM"/>
    </source>
</evidence>
<dbReference type="RefSeq" id="WP_092794992.1">
    <property type="nucleotide sequence ID" value="NZ_DASWWU010000001.1"/>
</dbReference>
<dbReference type="AlphaFoldDB" id="A0A1H6MNB3"/>
<accession>A0A1H6MNB3</accession>
<dbReference type="OrthoDB" id="9796058at2"/>
<dbReference type="InterPro" id="IPR036629">
    <property type="entry name" value="YjbJ_sf"/>
</dbReference>
<name>A0A1H6MNB3_9GAMM</name>
<evidence type="ECO:0000313" key="1">
    <source>
        <dbReference type="EMBL" id="SEI03317.1"/>
    </source>
</evidence>
<evidence type="ECO:0000313" key="2">
    <source>
        <dbReference type="Proteomes" id="UP000199371"/>
    </source>
</evidence>
<dbReference type="SUPFAM" id="SSF69047">
    <property type="entry name" value="Hypothetical protein YjbJ"/>
    <property type="match status" value="1"/>
</dbReference>
<reference evidence="2" key="1">
    <citation type="submission" date="2016-10" db="EMBL/GenBank/DDBJ databases">
        <authorList>
            <person name="Varghese N."/>
            <person name="Submissions S."/>
        </authorList>
    </citation>
    <scope>NUCLEOTIDE SEQUENCE [LARGE SCALE GENOMIC DNA]</scope>
    <source>
        <strain evidence="2">DSM 17616</strain>
    </source>
</reference>
<sequence>MGYKYYEGNWGEMRARAKLQWDKVSYDELEQTKGNFDELADIIQERYGLDRDDAMAQVEDFFSRY</sequence>
<proteinExistence type="predicted"/>
<dbReference type="EMBL" id="FNXF01000012">
    <property type="protein sequence ID" value="SEI03317.1"/>
    <property type="molecule type" value="Genomic_DNA"/>
</dbReference>
<keyword evidence="2" id="KW-1185">Reference proteome</keyword>
<dbReference type="STRING" id="173990.SAMN05660691_02958"/>
<gene>
    <name evidence="1" type="ORF">SAMN05660691_02958</name>
</gene>
<dbReference type="Gene3D" id="1.10.1470.10">
    <property type="entry name" value="YjbJ"/>
    <property type="match status" value="1"/>
</dbReference>